<dbReference type="Proteomes" id="UP000765507">
    <property type="component" value="Unassembled WGS sequence"/>
</dbReference>
<keyword evidence="1" id="KW-0479">Metal-binding</keyword>
<dbReference type="AlphaFoldDB" id="A0A8T1RYB4"/>
<dbReference type="SUPFAM" id="SSF57889">
    <property type="entry name" value="Cysteine-rich domain"/>
    <property type="match status" value="1"/>
</dbReference>
<feature type="non-terminal residue" evidence="4">
    <location>
        <position position="171"/>
    </location>
</feature>
<dbReference type="OrthoDB" id="74314at2759"/>
<evidence type="ECO:0000256" key="1">
    <source>
        <dbReference type="ARBA" id="ARBA00022723"/>
    </source>
</evidence>
<evidence type="ECO:0000256" key="2">
    <source>
        <dbReference type="ARBA" id="ARBA00022833"/>
    </source>
</evidence>
<gene>
    <name evidence="4" type="ORF">G0U57_008349</name>
</gene>
<dbReference type="GO" id="GO:0046872">
    <property type="term" value="F:metal ion binding"/>
    <property type="evidence" value="ECO:0007669"/>
    <property type="project" value="UniProtKB-KW"/>
</dbReference>
<evidence type="ECO:0000313" key="4">
    <source>
        <dbReference type="EMBL" id="KAG6921345.1"/>
    </source>
</evidence>
<dbReference type="InterPro" id="IPR046349">
    <property type="entry name" value="C1-like_sf"/>
</dbReference>
<dbReference type="Gene3D" id="3.30.60.20">
    <property type="match status" value="1"/>
</dbReference>
<name>A0A8T1RYB4_CHESE</name>
<organism evidence="4 5">
    <name type="scientific">Chelydra serpentina</name>
    <name type="common">Snapping turtle</name>
    <name type="synonym">Testudo serpentina</name>
    <dbReference type="NCBI Taxonomy" id="8475"/>
    <lineage>
        <taxon>Eukaryota</taxon>
        <taxon>Metazoa</taxon>
        <taxon>Chordata</taxon>
        <taxon>Craniata</taxon>
        <taxon>Vertebrata</taxon>
        <taxon>Euteleostomi</taxon>
        <taxon>Archelosauria</taxon>
        <taxon>Testudinata</taxon>
        <taxon>Testudines</taxon>
        <taxon>Cryptodira</taxon>
        <taxon>Durocryptodira</taxon>
        <taxon>Americhelydia</taxon>
        <taxon>Chelydroidea</taxon>
        <taxon>Chelydridae</taxon>
        <taxon>Chelydra</taxon>
    </lineage>
</organism>
<sequence length="171" mass="18877">AWKGQDSNRGPSAEQLPWLAAAVRLLSLYMDQPLGVTAQARPPAASQGRECTQLLLVNAPPPSPQSVFKNYDHDQRGCISPEDFEKIAASFPFSFYGLGKDREGPYSRQEITDYFMRACAVFSKLGLGFLHDFQEATFKKPTFCHSCNGFLWGVSKQGYRCRGKCGPGGAM</sequence>
<feature type="domain" description="Phorbol-ester/DAG-type" evidence="3">
    <location>
        <begin position="130"/>
        <end position="161"/>
    </location>
</feature>
<keyword evidence="5" id="KW-1185">Reference proteome</keyword>
<dbReference type="Pfam" id="PF00130">
    <property type="entry name" value="C1_1"/>
    <property type="match status" value="1"/>
</dbReference>
<keyword evidence="2" id="KW-0862">Zinc</keyword>
<reference evidence="4 5" key="1">
    <citation type="journal article" date="2020" name="G3 (Bethesda)">
        <title>Draft Genome of the Common Snapping Turtle, Chelydra serpentina, a Model for Phenotypic Plasticity in Reptiles.</title>
        <authorList>
            <person name="Das D."/>
            <person name="Singh S.K."/>
            <person name="Bierstedt J."/>
            <person name="Erickson A."/>
            <person name="Galli G.L.J."/>
            <person name="Crossley D.A. 2nd"/>
            <person name="Rhen T."/>
        </authorList>
    </citation>
    <scope>NUCLEOTIDE SEQUENCE [LARGE SCALE GENOMIC DNA]</scope>
    <source>
        <strain evidence="4">KW</strain>
    </source>
</reference>
<protein>
    <submittedName>
        <fullName evidence="4">RAS guanyl releasing protein 1</fullName>
    </submittedName>
</protein>
<dbReference type="Gene3D" id="1.10.238.10">
    <property type="entry name" value="EF-hand"/>
    <property type="match status" value="1"/>
</dbReference>
<dbReference type="PROSITE" id="PS50081">
    <property type="entry name" value="ZF_DAG_PE_2"/>
    <property type="match status" value="1"/>
</dbReference>
<evidence type="ECO:0000313" key="5">
    <source>
        <dbReference type="Proteomes" id="UP000765507"/>
    </source>
</evidence>
<accession>A0A8T1RYB4</accession>
<dbReference type="InterPro" id="IPR002219">
    <property type="entry name" value="PKC_DAG/PE"/>
</dbReference>
<dbReference type="EMBL" id="JAHGAV010002216">
    <property type="protein sequence ID" value="KAG6921345.1"/>
    <property type="molecule type" value="Genomic_DNA"/>
</dbReference>
<proteinExistence type="predicted"/>
<evidence type="ECO:0000259" key="3">
    <source>
        <dbReference type="PROSITE" id="PS50081"/>
    </source>
</evidence>
<comment type="caution">
    <text evidence="4">The sequence shown here is derived from an EMBL/GenBank/DDBJ whole genome shotgun (WGS) entry which is preliminary data.</text>
</comment>